<evidence type="ECO:0000313" key="1">
    <source>
        <dbReference type="EMBL" id="RVX07786.1"/>
    </source>
</evidence>
<name>A0A438JFQ7_VITVI</name>
<organism evidence="1 2">
    <name type="scientific">Vitis vinifera</name>
    <name type="common">Grape</name>
    <dbReference type="NCBI Taxonomy" id="29760"/>
    <lineage>
        <taxon>Eukaryota</taxon>
        <taxon>Viridiplantae</taxon>
        <taxon>Streptophyta</taxon>
        <taxon>Embryophyta</taxon>
        <taxon>Tracheophyta</taxon>
        <taxon>Spermatophyta</taxon>
        <taxon>Magnoliopsida</taxon>
        <taxon>eudicotyledons</taxon>
        <taxon>Gunneridae</taxon>
        <taxon>Pentapetalae</taxon>
        <taxon>rosids</taxon>
        <taxon>Vitales</taxon>
        <taxon>Vitaceae</taxon>
        <taxon>Viteae</taxon>
        <taxon>Vitis</taxon>
    </lineage>
</organism>
<sequence>MLITNHLQVNIKIFSPHSNLMAKTIWYGLSACAHISEGKRQLNHLIGLAPSEDDPKFVVWDEVDPMIMS</sequence>
<gene>
    <name evidence="1" type="ORF">CK203_021965</name>
</gene>
<dbReference type="Proteomes" id="UP000288805">
    <property type="component" value="Unassembled WGS sequence"/>
</dbReference>
<evidence type="ECO:0000313" key="2">
    <source>
        <dbReference type="Proteomes" id="UP000288805"/>
    </source>
</evidence>
<comment type="caution">
    <text evidence="1">The sequence shown here is derived from an EMBL/GenBank/DDBJ whole genome shotgun (WGS) entry which is preliminary data.</text>
</comment>
<reference evidence="1 2" key="1">
    <citation type="journal article" date="2018" name="PLoS Genet.">
        <title>Population sequencing reveals clonal diversity and ancestral inbreeding in the grapevine cultivar Chardonnay.</title>
        <authorList>
            <person name="Roach M.J."/>
            <person name="Johnson D.L."/>
            <person name="Bohlmann J."/>
            <person name="van Vuuren H.J."/>
            <person name="Jones S.J."/>
            <person name="Pretorius I.S."/>
            <person name="Schmidt S.A."/>
            <person name="Borneman A.R."/>
        </authorList>
    </citation>
    <scope>NUCLEOTIDE SEQUENCE [LARGE SCALE GENOMIC DNA]</scope>
    <source>
        <strain evidence="2">cv. Chardonnay</strain>
        <tissue evidence="1">Leaf</tissue>
    </source>
</reference>
<accession>A0A438JFQ7</accession>
<protein>
    <submittedName>
        <fullName evidence="1">Uncharacterized protein</fullName>
    </submittedName>
</protein>
<dbReference type="EMBL" id="QGNW01000044">
    <property type="protein sequence ID" value="RVX07786.1"/>
    <property type="molecule type" value="Genomic_DNA"/>
</dbReference>
<dbReference type="AlphaFoldDB" id="A0A438JFQ7"/>
<proteinExistence type="predicted"/>